<name>A0A7W7S153_9ACTN</name>
<dbReference type="CDD" id="cd03257">
    <property type="entry name" value="ABC_NikE_OppD_transporters"/>
    <property type="match status" value="1"/>
</dbReference>
<dbReference type="PANTHER" id="PTHR43776:SF8">
    <property type="entry name" value="ABC TRANSPORTER, ATP-BINDING PROTEIN"/>
    <property type="match status" value="1"/>
</dbReference>
<keyword evidence="2" id="KW-0813">Transport</keyword>
<dbReference type="AlphaFoldDB" id="A0A7W7S153"/>
<dbReference type="Proteomes" id="UP000534286">
    <property type="component" value="Unassembled WGS sequence"/>
</dbReference>
<dbReference type="InterPro" id="IPR003593">
    <property type="entry name" value="AAA+_ATPase"/>
</dbReference>
<dbReference type="SUPFAM" id="SSF52540">
    <property type="entry name" value="P-loop containing nucleoside triphosphate hydrolases"/>
    <property type="match status" value="1"/>
</dbReference>
<dbReference type="GO" id="GO:0016887">
    <property type="term" value="F:ATP hydrolysis activity"/>
    <property type="evidence" value="ECO:0007669"/>
    <property type="project" value="InterPro"/>
</dbReference>
<gene>
    <name evidence="6" type="ORF">FHR32_005398</name>
</gene>
<sequence>MSGEVVLEGRNLTKNFTAARGPRGRLGRRPPVRAVEDVSLALRAGSVTALVGESGCGKSTVARLLAQVYPATSGEVLLRGRPVRAHRGSGFRDYRRQVQLIFQDPFASLNPFHRVRYHLARPLRIHGHVRSAADEAEQVAELLERVSLTPVEQFMDKLPHELSGGQRQRVAIARALAVRPAVLIADEPVSMLDVSIRLGVLRLLERLADESGLALLYITHDIASARYFAEDITVMYAGRLIERGPGEVLTQEPAHPYTRLLLSAAPDPDRVSPPEILRRGEPPSLADPPGGCRFHPRCPIALPVCSERTPPRTDLGDGRWTECWHYGDG</sequence>
<protein>
    <submittedName>
        <fullName evidence="6">Peptide/nickel transport system ATP-binding protein</fullName>
    </submittedName>
</protein>
<dbReference type="RefSeq" id="WP_184757177.1">
    <property type="nucleotide sequence ID" value="NZ_BAABEK010000004.1"/>
</dbReference>
<comment type="similarity">
    <text evidence="1">Belongs to the ABC transporter superfamily.</text>
</comment>
<dbReference type="FunFam" id="3.40.50.300:FF:000016">
    <property type="entry name" value="Oligopeptide ABC transporter ATP-binding component"/>
    <property type="match status" value="1"/>
</dbReference>
<comment type="caution">
    <text evidence="6">The sequence shown here is derived from an EMBL/GenBank/DDBJ whole genome shotgun (WGS) entry which is preliminary data.</text>
</comment>
<evidence type="ECO:0000256" key="2">
    <source>
        <dbReference type="ARBA" id="ARBA00022448"/>
    </source>
</evidence>
<dbReference type="InterPro" id="IPR050319">
    <property type="entry name" value="ABC_transp_ATP-bind"/>
</dbReference>
<dbReference type="GO" id="GO:0055085">
    <property type="term" value="P:transmembrane transport"/>
    <property type="evidence" value="ECO:0007669"/>
    <property type="project" value="UniProtKB-ARBA"/>
</dbReference>
<dbReference type="GO" id="GO:0015833">
    <property type="term" value="P:peptide transport"/>
    <property type="evidence" value="ECO:0007669"/>
    <property type="project" value="InterPro"/>
</dbReference>
<evidence type="ECO:0000259" key="5">
    <source>
        <dbReference type="PROSITE" id="PS50893"/>
    </source>
</evidence>
<dbReference type="NCBIfam" id="TIGR01727">
    <property type="entry name" value="oligo_HPY"/>
    <property type="match status" value="1"/>
</dbReference>
<evidence type="ECO:0000256" key="1">
    <source>
        <dbReference type="ARBA" id="ARBA00005417"/>
    </source>
</evidence>
<reference evidence="6 7" key="1">
    <citation type="submission" date="2020-08" db="EMBL/GenBank/DDBJ databases">
        <title>Sequencing the genomes of 1000 actinobacteria strains.</title>
        <authorList>
            <person name="Klenk H.-P."/>
        </authorList>
    </citation>
    <scope>NUCLEOTIDE SEQUENCE [LARGE SCALE GENOMIC DNA]</scope>
    <source>
        <strain evidence="6 7">DSM 43023</strain>
    </source>
</reference>
<evidence type="ECO:0000313" key="6">
    <source>
        <dbReference type="EMBL" id="MBB4941021.1"/>
    </source>
</evidence>
<dbReference type="Pfam" id="PF00005">
    <property type="entry name" value="ABC_tran"/>
    <property type="match status" value="1"/>
</dbReference>
<keyword evidence="4 6" id="KW-0067">ATP-binding</keyword>
<dbReference type="Pfam" id="PF08352">
    <property type="entry name" value="oligo_HPY"/>
    <property type="match status" value="1"/>
</dbReference>
<proteinExistence type="inferred from homology"/>
<dbReference type="PANTHER" id="PTHR43776">
    <property type="entry name" value="TRANSPORT ATP-BINDING PROTEIN"/>
    <property type="match status" value="1"/>
</dbReference>
<accession>A0A7W7S153</accession>
<dbReference type="PROSITE" id="PS00211">
    <property type="entry name" value="ABC_TRANSPORTER_1"/>
    <property type="match status" value="1"/>
</dbReference>
<dbReference type="InterPro" id="IPR013563">
    <property type="entry name" value="Oligopep_ABC_C"/>
</dbReference>
<keyword evidence="7" id="KW-1185">Reference proteome</keyword>
<keyword evidence="3" id="KW-0547">Nucleotide-binding</keyword>
<dbReference type="Gene3D" id="3.40.50.300">
    <property type="entry name" value="P-loop containing nucleotide triphosphate hydrolases"/>
    <property type="match status" value="1"/>
</dbReference>
<dbReference type="SMART" id="SM00382">
    <property type="entry name" value="AAA"/>
    <property type="match status" value="1"/>
</dbReference>
<feature type="domain" description="ABC transporter" evidence="5">
    <location>
        <begin position="7"/>
        <end position="262"/>
    </location>
</feature>
<dbReference type="InterPro" id="IPR017871">
    <property type="entry name" value="ABC_transporter-like_CS"/>
</dbReference>
<dbReference type="GO" id="GO:0005524">
    <property type="term" value="F:ATP binding"/>
    <property type="evidence" value="ECO:0007669"/>
    <property type="project" value="UniProtKB-KW"/>
</dbReference>
<dbReference type="PROSITE" id="PS50893">
    <property type="entry name" value="ABC_TRANSPORTER_2"/>
    <property type="match status" value="1"/>
</dbReference>
<organism evidence="6 7">
    <name type="scientific">Streptosporangium album</name>
    <dbReference type="NCBI Taxonomy" id="47479"/>
    <lineage>
        <taxon>Bacteria</taxon>
        <taxon>Bacillati</taxon>
        <taxon>Actinomycetota</taxon>
        <taxon>Actinomycetes</taxon>
        <taxon>Streptosporangiales</taxon>
        <taxon>Streptosporangiaceae</taxon>
        <taxon>Streptosporangium</taxon>
    </lineage>
</organism>
<dbReference type="InterPro" id="IPR003439">
    <property type="entry name" value="ABC_transporter-like_ATP-bd"/>
</dbReference>
<evidence type="ECO:0000256" key="4">
    <source>
        <dbReference type="ARBA" id="ARBA00022840"/>
    </source>
</evidence>
<dbReference type="EMBL" id="JACHJU010000002">
    <property type="protein sequence ID" value="MBB4941021.1"/>
    <property type="molecule type" value="Genomic_DNA"/>
</dbReference>
<dbReference type="InterPro" id="IPR027417">
    <property type="entry name" value="P-loop_NTPase"/>
</dbReference>
<evidence type="ECO:0000313" key="7">
    <source>
        <dbReference type="Proteomes" id="UP000534286"/>
    </source>
</evidence>
<evidence type="ECO:0000256" key="3">
    <source>
        <dbReference type="ARBA" id="ARBA00022741"/>
    </source>
</evidence>